<feature type="region of interest" description="Disordered" evidence="4">
    <location>
        <begin position="1"/>
        <end position="55"/>
    </location>
</feature>
<dbReference type="Gene3D" id="1.10.443.10">
    <property type="entry name" value="Intergrase catalytic core"/>
    <property type="match status" value="1"/>
</dbReference>
<comment type="similarity">
    <text evidence="1">Belongs to the 'phage' integrase family.</text>
</comment>
<dbReference type="PANTHER" id="PTHR30349:SF64">
    <property type="entry name" value="PROPHAGE INTEGRASE INTD-RELATED"/>
    <property type="match status" value="1"/>
</dbReference>
<name>A0A1G7JIF2_9ACTN</name>
<dbReference type="CDD" id="cd01189">
    <property type="entry name" value="INT_ICEBs1_C_like"/>
    <property type="match status" value="1"/>
</dbReference>
<dbReference type="PROSITE" id="PS51898">
    <property type="entry name" value="TYR_RECOMBINASE"/>
    <property type="match status" value="1"/>
</dbReference>
<evidence type="ECO:0000256" key="4">
    <source>
        <dbReference type="SAM" id="MobiDB-lite"/>
    </source>
</evidence>
<dbReference type="EMBL" id="FNBT01000002">
    <property type="protein sequence ID" value="SDF24645.1"/>
    <property type="molecule type" value="Genomic_DNA"/>
</dbReference>
<dbReference type="InterPro" id="IPR013762">
    <property type="entry name" value="Integrase-like_cat_sf"/>
</dbReference>
<evidence type="ECO:0000256" key="2">
    <source>
        <dbReference type="ARBA" id="ARBA00023125"/>
    </source>
</evidence>
<dbReference type="Proteomes" id="UP000199406">
    <property type="component" value="Unassembled WGS sequence"/>
</dbReference>
<dbReference type="GO" id="GO:0006310">
    <property type="term" value="P:DNA recombination"/>
    <property type="evidence" value="ECO:0007669"/>
    <property type="project" value="UniProtKB-KW"/>
</dbReference>
<dbReference type="InterPro" id="IPR011010">
    <property type="entry name" value="DNA_brk_join_enz"/>
</dbReference>
<dbReference type="InterPro" id="IPR010998">
    <property type="entry name" value="Integrase_recombinase_N"/>
</dbReference>
<gene>
    <name evidence="6" type="ORF">SAMN05660662_1529</name>
</gene>
<proteinExistence type="inferred from homology"/>
<evidence type="ECO:0000313" key="7">
    <source>
        <dbReference type="Proteomes" id="UP000199406"/>
    </source>
</evidence>
<evidence type="ECO:0000256" key="1">
    <source>
        <dbReference type="ARBA" id="ARBA00008857"/>
    </source>
</evidence>
<dbReference type="GO" id="GO:0015074">
    <property type="term" value="P:DNA integration"/>
    <property type="evidence" value="ECO:0007669"/>
    <property type="project" value="InterPro"/>
</dbReference>
<protein>
    <submittedName>
        <fullName evidence="6">Site-specific recombinase XerD</fullName>
    </submittedName>
</protein>
<dbReference type="Pfam" id="PF00589">
    <property type="entry name" value="Phage_integrase"/>
    <property type="match status" value="1"/>
</dbReference>
<accession>A0A1G7JIF2</accession>
<dbReference type="InterPro" id="IPR002104">
    <property type="entry name" value="Integrase_catalytic"/>
</dbReference>
<dbReference type="PANTHER" id="PTHR30349">
    <property type="entry name" value="PHAGE INTEGRASE-RELATED"/>
    <property type="match status" value="1"/>
</dbReference>
<organism evidence="6 7">
    <name type="scientific">Blastococcus aurantiacus</name>
    <dbReference type="NCBI Taxonomy" id="1550231"/>
    <lineage>
        <taxon>Bacteria</taxon>
        <taxon>Bacillati</taxon>
        <taxon>Actinomycetota</taxon>
        <taxon>Actinomycetes</taxon>
        <taxon>Geodermatophilales</taxon>
        <taxon>Geodermatophilaceae</taxon>
        <taxon>Blastococcus</taxon>
    </lineage>
</organism>
<keyword evidence="7" id="KW-1185">Reference proteome</keyword>
<evidence type="ECO:0000259" key="5">
    <source>
        <dbReference type="PROSITE" id="PS51898"/>
    </source>
</evidence>
<dbReference type="AlphaFoldDB" id="A0A1G7JIF2"/>
<feature type="domain" description="Tyr recombinase" evidence="5">
    <location>
        <begin position="134"/>
        <end position="326"/>
    </location>
</feature>
<dbReference type="STRING" id="1550231.SAMN05660662_1529"/>
<dbReference type="InterPro" id="IPR050090">
    <property type="entry name" value="Tyrosine_recombinase_XerCD"/>
</dbReference>
<reference evidence="7" key="1">
    <citation type="submission" date="2016-10" db="EMBL/GenBank/DDBJ databases">
        <authorList>
            <person name="Varghese N."/>
            <person name="Submissions S."/>
        </authorList>
    </citation>
    <scope>NUCLEOTIDE SEQUENCE [LARGE SCALE GENOMIC DNA]</scope>
    <source>
        <strain evidence="7">DSM 44268</strain>
    </source>
</reference>
<dbReference type="SUPFAM" id="SSF56349">
    <property type="entry name" value="DNA breaking-rejoining enzymes"/>
    <property type="match status" value="1"/>
</dbReference>
<keyword evidence="2" id="KW-0238">DNA-binding</keyword>
<keyword evidence="3" id="KW-0233">DNA recombination</keyword>
<sequence>MGAPASALRSITRYRLPATNHGGRPPVRATPGRHGSTSPPPDPPRRSTTPRPASTCSCRAFRTATFTDVELRLLRRSHVESWVKQMIAAGLAPGTVHTRVQNVRAVLRGAVRDRVIATDPSGGVTLPRRRRREHAMSIPTPPQVGALLPAADDRFATYIAICASGGLRLGEAAALQVGDVDFLRRRVVISRQVQRGPGGTVELRAPKHGSERRIVVPDRLLTLLAGHVEHHLSSGDPERWLFPTPTGTPPHQNTVGHQWRKATSAAGLTGLRLHDLRHFLASGLIASGCDVVTVQRALGHASATTTLNPYGHLWPDAEDRTRAATDGLMSAALDDPADPLRTGWR</sequence>
<dbReference type="Gene3D" id="1.10.150.130">
    <property type="match status" value="1"/>
</dbReference>
<dbReference type="GO" id="GO:0003677">
    <property type="term" value="F:DNA binding"/>
    <property type="evidence" value="ECO:0007669"/>
    <property type="project" value="UniProtKB-KW"/>
</dbReference>
<evidence type="ECO:0000256" key="3">
    <source>
        <dbReference type="ARBA" id="ARBA00023172"/>
    </source>
</evidence>
<evidence type="ECO:0000313" key="6">
    <source>
        <dbReference type="EMBL" id="SDF24645.1"/>
    </source>
</evidence>